<protein>
    <submittedName>
        <fullName evidence="3">ABC transporter substrate-binding protein</fullName>
    </submittedName>
</protein>
<keyword evidence="4" id="KW-1185">Reference proteome</keyword>
<keyword evidence="1 2" id="KW-0732">Signal</keyword>
<organism evidence="3 4">
    <name type="scientific">Sphaerochaeta associata</name>
    <dbReference type="NCBI Taxonomy" id="1129264"/>
    <lineage>
        <taxon>Bacteria</taxon>
        <taxon>Pseudomonadati</taxon>
        <taxon>Spirochaetota</taxon>
        <taxon>Spirochaetia</taxon>
        <taxon>Spirochaetales</taxon>
        <taxon>Sphaerochaetaceae</taxon>
        <taxon>Sphaerochaeta</taxon>
    </lineage>
</organism>
<dbReference type="RefSeq" id="WP_244772488.1">
    <property type="nucleotide sequence ID" value="NZ_CP094929.1"/>
</dbReference>
<dbReference type="PIRSF" id="PIRSF002825">
    <property type="entry name" value="CfbpA"/>
    <property type="match status" value="1"/>
</dbReference>
<gene>
    <name evidence="3" type="ORF">MUG09_16265</name>
</gene>
<evidence type="ECO:0000256" key="2">
    <source>
        <dbReference type="SAM" id="SignalP"/>
    </source>
</evidence>
<dbReference type="PANTHER" id="PTHR30006:SF2">
    <property type="entry name" value="ABC TRANSPORTER SUBSTRATE-BINDING PROTEIN"/>
    <property type="match status" value="1"/>
</dbReference>
<name>A0ABY4DBC4_9SPIR</name>
<proteinExistence type="predicted"/>
<dbReference type="Proteomes" id="UP000829708">
    <property type="component" value="Chromosome"/>
</dbReference>
<reference evidence="4" key="1">
    <citation type="journal article" date="2024" name="J Bioinform Genom">
        <title>Complete genome sequence of the type strain bacterium Sphaerochaeta associata GLS2t (VKM B-2742)t.</title>
        <authorList>
            <person name="Troshina O.Y."/>
            <person name="Tepeeva A.N."/>
            <person name="Arzamasceva V.O."/>
            <person name="Whitman W.B."/>
            <person name="Varghese N."/>
            <person name="Shapiro N."/>
            <person name="Woyke T."/>
            <person name="Kripides N.C."/>
            <person name="Vasilenko O.V."/>
        </authorList>
    </citation>
    <scope>NUCLEOTIDE SEQUENCE [LARGE SCALE GENOMIC DNA]</scope>
    <source>
        <strain evidence="4">GLS2T</strain>
    </source>
</reference>
<feature type="chain" id="PRO_5046918576" evidence="2">
    <location>
        <begin position="23"/>
        <end position="342"/>
    </location>
</feature>
<evidence type="ECO:0000256" key="1">
    <source>
        <dbReference type="ARBA" id="ARBA00022729"/>
    </source>
</evidence>
<evidence type="ECO:0000313" key="3">
    <source>
        <dbReference type="EMBL" id="UOM51112.1"/>
    </source>
</evidence>
<feature type="signal peptide" evidence="2">
    <location>
        <begin position="1"/>
        <end position="22"/>
    </location>
</feature>
<dbReference type="Pfam" id="PF13343">
    <property type="entry name" value="SBP_bac_6"/>
    <property type="match status" value="1"/>
</dbReference>
<dbReference type="CDD" id="cd13544">
    <property type="entry name" value="PBP2_Fbp_like_1"/>
    <property type="match status" value="1"/>
</dbReference>
<dbReference type="InterPro" id="IPR026045">
    <property type="entry name" value="Ferric-bd"/>
</dbReference>
<accession>A0ABY4DBC4</accession>
<sequence>MKKSIALLIIMVLFVAMTPMFAQGSNEQPQTLTVYVGLLEEHGAAICQAFEKATGIKTQYVRMSGGEIFARIKAESQNPQASVWYGGGSLTFIEADNNGLLERYVSPNAAIISDKFKDPNGAWTGIYSGYLGFYADGDWLKRNNVAMPKTWNDLLNPAFKGEIVMAHPGSSSTAYNMLTTILQLQGEEKGWDYLLKLNDNIRQYTKSGSAGGRMVQLHETALTIGYLHDAVAFKREGYDHIVIAAPEDGTGYEIGAVGIIKGAPQLAAAKKFVDFVLTAEAQEIGQTVNALQFLTNPNARPPKEVESIKNAKLINQDDAWSGANRSDFLNKFNQLTRTAPPK</sequence>
<dbReference type="SUPFAM" id="SSF53850">
    <property type="entry name" value="Periplasmic binding protein-like II"/>
    <property type="match status" value="1"/>
</dbReference>
<dbReference type="PANTHER" id="PTHR30006">
    <property type="entry name" value="THIAMINE-BINDING PERIPLASMIC PROTEIN-RELATED"/>
    <property type="match status" value="1"/>
</dbReference>
<evidence type="ECO:0000313" key="4">
    <source>
        <dbReference type="Proteomes" id="UP000829708"/>
    </source>
</evidence>
<dbReference type="EMBL" id="CP094929">
    <property type="protein sequence ID" value="UOM51112.1"/>
    <property type="molecule type" value="Genomic_DNA"/>
</dbReference>
<dbReference type="Gene3D" id="3.40.190.10">
    <property type="entry name" value="Periplasmic binding protein-like II"/>
    <property type="match status" value="2"/>
</dbReference>